<proteinExistence type="predicted"/>
<evidence type="ECO:0000313" key="1">
    <source>
        <dbReference type="EMBL" id="KTT16918.1"/>
    </source>
</evidence>
<protein>
    <submittedName>
        <fullName evidence="1">Uncharacterized protein</fullName>
    </submittedName>
</protein>
<gene>
    <name evidence="1" type="ORF">NS96R_14320</name>
</gene>
<organism evidence="1 2">
    <name type="scientific">Pseudomonas parafulva</name>
    <dbReference type="NCBI Taxonomy" id="157782"/>
    <lineage>
        <taxon>Bacteria</taxon>
        <taxon>Pseudomonadati</taxon>
        <taxon>Pseudomonadota</taxon>
        <taxon>Gammaproteobacteria</taxon>
        <taxon>Pseudomonadales</taxon>
        <taxon>Pseudomonadaceae</taxon>
        <taxon>Pseudomonas</taxon>
    </lineage>
</organism>
<name>A0AAJ0PEC0_9PSED</name>
<dbReference type="RefSeq" id="WP_058639040.1">
    <property type="nucleotide sequence ID" value="NZ_LDSN01000036.1"/>
</dbReference>
<comment type="caution">
    <text evidence="1">The sequence shown here is derived from an EMBL/GenBank/DDBJ whole genome shotgun (WGS) entry which is preliminary data.</text>
</comment>
<dbReference type="AlphaFoldDB" id="A0AAJ0PEC0"/>
<dbReference type="EMBL" id="LDSN01000036">
    <property type="protein sequence ID" value="KTT16918.1"/>
    <property type="molecule type" value="Genomic_DNA"/>
</dbReference>
<reference evidence="1 2" key="1">
    <citation type="journal article" date="2016" name="Front. Microbiol.">
        <title>Genomic Resource of Rice Seed Associated Bacteria.</title>
        <authorList>
            <person name="Midha S."/>
            <person name="Bansal K."/>
            <person name="Sharma S."/>
            <person name="Kumar N."/>
            <person name="Patil P.P."/>
            <person name="Chaudhry V."/>
            <person name="Patil P.B."/>
        </authorList>
    </citation>
    <scope>NUCLEOTIDE SEQUENCE [LARGE SCALE GENOMIC DNA]</scope>
    <source>
        <strain evidence="1 2">NS96</strain>
    </source>
</reference>
<sequence>MGHPLPLQDPTTDIGNCVLVPIAWLKHAVELLREHGESGPTIQKLIQRASTWQSHKAPGQRQVKLSEQRAEFEAAHPVPDVVFWAEAERTYLAVRDCPEQHAAANQMNALYAGFLLRARTPEGL</sequence>
<accession>A0AAJ0PEC0</accession>
<evidence type="ECO:0000313" key="2">
    <source>
        <dbReference type="Proteomes" id="UP000071644"/>
    </source>
</evidence>
<dbReference type="Proteomes" id="UP000071644">
    <property type="component" value="Unassembled WGS sequence"/>
</dbReference>